<dbReference type="SUPFAM" id="SSF51120">
    <property type="entry name" value="beta-Roll"/>
    <property type="match status" value="5"/>
</dbReference>
<keyword evidence="4" id="KW-0800">Toxin</keyword>
<dbReference type="Pfam" id="PF13946">
    <property type="entry name" value="DUF4214"/>
    <property type="match status" value="2"/>
</dbReference>
<dbReference type="InterPro" id="IPR025282">
    <property type="entry name" value="DUF4214"/>
</dbReference>
<evidence type="ECO:0000256" key="6">
    <source>
        <dbReference type="ARBA" id="ARBA00023026"/>
    </source>
</evidence>
<dbReference type="GO" id="GO:0016020">
    <property type="term" value="C:membrane"/>
    <property type="evidence" value="ECO:0007669"/>
    <property type="project" value="UniProtKB-SubCell"/>
</dbReference>
<reference evidence="9" key="1">
    <citation type="submission" date="2020-09" db="EMBL/GenBank/DDBJ databases">
        <title>Brevundimonas sp. LVF2 isolated from a puddle in Goettingen, Germany.</title>
        <authorList>
            <person name="Friedrich I."/>
            <person name="Klassen A."/>
            <person name="Hannes N."/>
            <person name="Schneider D."/>
            <person name="Hertel R."/>
            <person name="Daniel R."/>
        </authorList>
    </citation>
    <scope>NUCLEOTIDE SEQUENCE</scope>
    <source>
        <strain evidence="9">LVF2</strain>
    </source>
</reference>
<dbReference type="InterPro" id="IPR018511">
    <property type="entry name" value="Hemolysin-typ_Ca-bd_CS"/>
</dbReference>
<dbReference type="GO" id="GO:0005576">
    <property type="term" value="C:extracellular region"/>
    <property type="evidence" value="ECO:0007669"/>
    <property type="project" value="UniProtKB-SubCell"/>
</dbReference>
<dbReference type="PANTHER" id="PTHR38340:SF1">
    <property type="entry name" value="S-LAYER PROTEIN"/>
    <property type="match status" value="1"/>
</dbReference>
<organism evidence="9 10">
    <name type="scientific">Brevundimonas goettingensis</name>
    <dbReference type="NCBI Taxonomy" id="2774190"/>
    <lineage>
        <taxon>Bacteria</taxon>
        <taxon>Pseudomonadati</taxon>
        <taxon>Pseudomonadota</taxon>
        <taxon>Alphaproteobacteria</taxon>
        <taxon>Caulobacterales</taxon>
        <taxon>Caulobacteraceae</taxon>
        <taxon>Brevundimonas</taxon>
    </lineage>
</organism>
<dbReference type="InterPro" id="IPR003995">
    <property type="entry name" value="RTX_toxin_determinant-A"/>
</dbReference>
<comment type="subcellular location">
    <subcellularLocation>
        <location evidence="1">Membrane</location>
    </subcellularLocation>
    <subcellularLocation>
        <location evidence="2">Secreted</location>
    </subcellularLocation>
</comment>
<dbReference type="InterPro" id="IPR011049">
    <property type="entry name" value="Serralysin-like_metalloprot_C"/>
</dbReference>
<dbReference type="PRINTS" id="PR01488">
    <property type="entry name" value="RTXTOXINA"/>
</dbReference>
<dbReference type="Gene3D" id="2.150.10.10">
    <property type="entry name" value="Serralysin-like metalloprotease, C-terminal"/>
    <property type="match status" value="6"/>
</dbReference>
<keyword evidence="7" id="KW-0472">Membrane</keyword>
<keyword evidence="3" id="KW-0964">Secreted</keyword>
<dbReference type="InterPro" id="IPR038255">
    <property type="entry name" value="PBS_linker_sf"/>
</dbReference>
<accession>A0A975C4L0</accession>
<dbReference type="PANTHER" id="PTHR38340">
    <property type="entry name" value="S-LAYER PROTEIN"/>
    <property type="match status" value="1"/>
</dbReference>
<evidence type="ECO:0000256" key="4">
    <source>
        <dbReference type="ARBA" id="ARBA00022656"/>
    </source>
</evidence>
<keyword evidence="5" id="KW-0677">Repeat</keyword>
<feature type="domain" description="DUF4214" evidence="8">
    <location>
        <begin position="1053"/>
        <end position="1119"/>
    </location>
</feature>
<proteinExistence type="predicted"/>
<evidence type="ECO:0000256" key="7">
    <source>
        <dbReference type="ARBA" id="ARBA00023136"/>
    </source>
</evidence>
<evidence type="ECO:0000256" key="3">
    <source>
        <dbReference type="ARBA" id="ARBA00022525"/>
    </source>
</evidence>
<dbReference type="InterPro" id="IPR050557">
    <property type="entry name" value="RTX_toxin/Mannuronan_C5-epim"/>
</dbReference>
<protein>
    <submittedName>
        <fullName evidence="9">DUF4214 domain-containing protein</fullName>
    </submittedName>
</protein>
<evidence type="ECO:0000256" key="5">
    <source>
        <dbReference type="ARBA" id="ARBA00022737"/>
    </source>
</evidence>
<dbReference type="Pfam" id="PF00353">
    <property type="entry name" value="HemolysinCabind"/>
    <property type="match status" value="11"/>
</dbReference>
<dbReference type="EMBL" id="CP062222">
    <property type="protein sequence ID" value="QTC91191.1"/>
    <property type="molecule type" value="Genomic_DNA"/>
</dbReference>
<evidence type="ECO:0000256" key="1">
    <source>
        <dbReference type="ARBA" id="ARBA00004370"/>
    </source>
</evidence>
<evidence type="ECO:0000313" key="10">
    <source>
        <dbReference type="Proteomes" id="UP000663918"/>
    </source>
</evidence>
<dbReference type="GO" id="GO:0090729">
    <property type="term" value="F:toxin activity"/>
    <property type="evidence" value="ECO:0007669"/>
    <property type="project" value="UniProtKB-KW"/>
</dbReference>
<dbReference type="InterPro" id="IPR001343">
    <property type="entry name" value="Hemolysn_Ca-bd"/>
</dbReference>
<feature type="domain" description="DUF4214" evidence="8">
    <location>
        <begin position="1174"/>
        <end position="1243"/>
    </location>
</feature>
<keyword evidence="6" id="KW-0843">Virulence</keyword>
<evidence type="ECO:0000256" key="2">
    <source>
        <dbReference type="ARBA" id="ARBA00004613"/>
    </source>
</evidence>
<keyword evidence="10" id="KW-1185">Reference proteome</keyword>
<gene>
    <name evidence="9" type="ORF">IFJ75_18670</name>
</gene>
<dbReference type="PROSITE" id="PS00330">
    <property type="entry name" value="HEMOLYSIN_CALCIUM"/>
    <property type="match status" value="10"/>
</dbReference>
<dbReference type="Proteomes" id="UP000663918">
    <property type="component" value="Chromosome"/>
</dbReference>
<dbReference type="PRINTS" id="PR00313">
    <property type="entry name" value="CABNDNGRPT"/>
</dbReference>
<dbReference type="GO" id="GO:0005509">
    <property type="term" value="F:calcium ion binding"/>
    <property type="evidence" value="ECO:0007669"/>
    <property type="project" value="InterPro"/>
</dbReference>
<dbReference type="RefSeq" id="WP_207870268.1">
    <property type="nucleotide sequence ID" value="NZ_CP062222.1"/>
</dbReference>
<dbReference type="Gene3D" id="1.10.3130.20">
    <property type="entry name" value="Phycobilisome linker domain"/>
    <property type="match status" value="2"/>
</dbReference>
<dbReference type="KEGG" id="bgoe:IFJ75_18670"/>
<evidence type="ECO:0000259" key="8">
    <source>
        <dbReference type="Pfam" id="PF13946"/>
    </source>
</evidence>
<name>A0A975C4L0_9CAUL</name>
<evidence type="ECO:0000313" key="9">
    <source>
        <dbReference type="EMBL" id="QTC91191.1"/>
    </source>
</evidence>
<sequence length="1398" mass="143043">MPTILVRDTTYEVGEGQSLEFVNTPAFRVQDPTQDYGQLELAPHLINRGTIWAHSNAAPFLSGTRVIFNGIYNDYLTDGGDFFEATFVNTVTGVMRFSGETASTDVFGFFSGGGSADFQNDGVFIVESLGDATALSTYNGGVTGSDSDYMGFEFLNSGRVTVTSDRNASGIMMYNGGLGHNSGLIDVRGSASAIGVLIWGHHSEFLNTGTITAQKTSGTDTSIGISVAAGVFDSHIFNSGLISAAVAITERPVSGGFFPVGNDWIENTGEIRGDITLYFGTDRITNTGLISGNISFASGDDLFLGGEGRLVGRLSMGDGDDRVFSGTGNDDVFGGAGRDEIHAGSGADAVDGGDGDDLIFGDAGDDRLTGGAGRDLLFGGDGADILYAAGGDTLIGGAGSDRLVLSAGADEIVLGADGGDDIIEGFDAAEDRFALGGAQFLGATIEGADTRLTYTGGSVLVRGATTLSLSQWNALATGGSSASPGGDGSLTGAASADDLIGDARANRIEGGAGADRIFGEDGDDLLIGGTGDDLLAGGRGWDRLEGGDGNDRLVDDEGGMDAYGGAGDDIIAGGVGNDRIDGGVGGDLLSGGIGNDVIDGGADADTIDGGDGDDTLYGGSGANLITGGFGHDIIYGGDDGERLIGDYGDDEIHGGGGNDNISGGWDDDILYGDAGHDTIDAGGGTDLVHGGDGDDVLSGDGLYSRFFGEAGNDVINSRTVEGWLYGGEGNDKISNTGGSRGHLFGGDGNDTLLGSGTGDILQGGDGDDTIYGGLGNSLDIVDYSDARSGITLDLRIQGAQDTGGSGRDYIGFVSRFVGSNFADNLIGSSGAETFNGAAGDDLITGGGGNDTLDGGAGSDTAVFSGLFSAYTIRTIDGVTTVSGTGSGTSTLTNFEFLKFADRTVALASLNVVNGTASADTLSGTTGNDVINGLAGNDILNGLAGNDVLTGGAGSDQINGGDGIDTAAYAGIRRQYGTANSSTVVGGPEGGADTLTSIENARFVDGTLTFDVDSASAQVMRLYDAALGRHYDEAGLEGQAAWIANGTITLRTLADAFVHSAEFLDRFGALDNRTFIEQLYRFSLGRDGEPEGVNGWTASLNAGMSRGDVVIGFSESAEHRGLTQAVLNQGLWVADQQALIIARLYDATFDRLPDSAGLIGWTASLKGGMALSQIASGFADSPEFQARYGGLSNWDFVAQLFRFCLNREGDPAGIQNWVNNIDAGLRTRAQVLLEFSESQEHVNLTTPNMLAGIQTFDYHSSPAEVVGDAAAKAAAEPLVLPTLTSEDGPGDALVLPAVASEDAAIKDVALTLPALTLPALIHDDAFVLPAEVALEPLVLPFEEPAPGDLKSDLFPDEAPVPGHDVALTLPEWTGGDGIDLNGDHSAWRRVDDTGHWTFH</sequence>